<dbReference type="GO" id="GO:0035999">
    <property type="term" value="P:tetrahydrofolate interconversion"/>
    <property type="evidence" value="ECO:0007669"/>
    <property type="project" value="UniProtKB-UniRule"/>
</dbReference>
<evidence type="ECO:0000256" key="8">
    <source>
        <dbReference type="ARBA" id="ARBA00023102"/>
    </source>
</evidence>
<comment type="subunit">
    <text evidence="11">Homodimer.</text>
</comment>
<reference evidence="14 15" key="1">
    <citation type="submission" date="2018-08" db="EMBL/GenBank/DDBJ databases">
        <title>A genome reference for cultivated species of the human gut microbiota.</title>
        <authorList>
            <person name="Zou Y."/>
            <person name="Xue W."/>
            <person name="Luo G."/>
        </authorList>
    </citation>
    <scope>NUCLEOTIDE SEQUENCE [LARGE SCALE GENOMIC DNA]</scope>
    <source>
        <strain evidence="14 15">AM22-21LB</strain>
    </source>
</reference>
<dbReference type="EC" id="1.5.1.5" evidence="11"/>
<dbReference type="EMBL" id="QRID01000006">
    <property type="protein sequence ID" value="RHG29070.1"/>
    <property type="molecule type" value="Genomic_DNA"/>
</dbReference>
<dbReference type="GO" id="GO:0006164">
    <property type="term" value="P:purine nucleotide biosynthetic process"/>
    <property type="evidence" value="ECO:0007669"/>
    <property type="project" value="UniProtKB-KW"/>
</dbReference>
<accession>A0A414T4H7</accession>
<dbReference type="EC" id="3.5.4.9" evidence="11"/>
<keyword evidence="2 11" id="KW-0554">One-carbon metabolism</keyword>
<dbReference type="Gene3D" id="3.40.50.10860">
    <property type="entry name" value="Leucine Dehydrogenase, chain A, domain 1"/>
    <property type="match status" value="1"/>
</dbReference>
<keyword evidence="8 11" id="KW-0368">Histidine biosynthesis</keyword>
<dbReference type="PRINTS" id="PR00085">
    <property type="entry name" value="THFDHDRGNASE"/>
</dbReference>
<evidence type="ECO:0000313" key="14">
    <source>
        <dbReference type="EMBL" id="RHG29070.1"/>
    </source>
</evidence>
<dbReference type="InterPro" id="IPR000672">
    <property type="entry name" value="THF_DH/CycHdrlase"/>
</dbReference>
<dbReference type="PANTHER" id="PTHR48099">
    <property type="entry name" value="C-1-TETRAHYDROFOLATE SYNTHASE, CYTOPLASMIC-RELATED"/>
    <property type="match status" value="1"/>
</dbReference>
<keyword evidence="5 11" id="KW-0378">Hydrolase</keyword>
<dbReference type="InterPro" id="IPR020630">
    <property type="entry name" value="THF_DH/CycHdrlase_cat_dom"/>
</dbReference>
<dbReference type="SUPFAM" id="SSF51735">
    <property type="entry name" value="NAD(P)-binding Rossmann-fold domains"/>
    <property type="match status" value="1"/>
</dbReference>
<protein>
    <recommendedName>
        <fullName evidence="11">Bifunctional protein FolD</fullName>
    </recommendedName>
    <domain>
        <recommendedName>
            <fullName evidence="11">Methylenetetrahydrofolate dehydrogenase</fullName>
            <ecNumber evidence="11">1.5.1.5</ecNumber>
        </recommendedName>
    </domain>
    <domain>
        <recommendedName>
            <fullName evidence="11">Methenyltetrahydrofolate cyclohydrolase</fullName>
            <ecNumber evidence="11">3.5.4.9</ecNumber>
        </recommendedName>
    </domain>
</protein>
<evidence type="ECO:0000256" key="4">
    <source>
        <dbReference type="ARBA" id="ARBA00022755"/>
    </source>
</evidence>
<gene>
    <name evidence="11" type="primary">folD</name>
    <name evidence="14" type="ORF">DW264_08185</name>
</gene>
<evidence type="ECO:0000256" key="10">
    <source>
        <dbReference type="ARBA" id="ARBA00023268"/>
    </source>
</evidence>
<dbReference type="GO" id="GO:0004477">
    <property type="term" value="F:methenyltetrahydrofolate cyclohydrolase activity"/>
    <property type="evidence" value="ECO:0007669"/>
    <property type="project" value="UniProtKB-UniRule"/>
</dbReference>
<dbReference type="PANTHER" id="PTHR48099:SF5">
    <property type="entry name" value="C-1-TETRAHYDROFOLATE SYNTHASE, CYTOPLASMIC"/>
    <property type="match status" value="1"/>
</dbReference>
<keyword evidence="3 11" id="KW-0028">Amino-acid biosynthesis</keyword>
<dbReference type="Pfam" id="PF00763">
    <property type="entry name" value="THF_DHG_CYH"/>
    <property type="match status" value="1"/>
</dbReference>
<dbReference type="InterPro" id="IPR020631">
    <property type="entry name" value="THF_DH/CycHdrlase_NAD-bd_dom"/>
</dbReference>
<keyword evidence="4 11" id="KW-0658">Purine biosynthesis</keyword>
<evidence type="ECO:0000256" key="3">
    <source>
        <dbReference type="ARBA" id="ARBA00022605"/>
    </source>
</evidence>
<dbReference type="GO" id="GO:0004488">
    <property type="term" value="F:methylenetetrahydrofolate dehydrogenase (NADP+) activity"/>
    <property type="evidence" value="ECO:0007669"/>
    <property type="project" value="UniProtKB-UniRule"/>
</dbReference>
<dbReference type="Gene3D" id="3.40.50.720">
    <property type="entry name" value="NAD(P)-binding Rossmann-like Domain"/>
    <property type="match status" value="1"/>
</dbReference>
<comment type="function">
    <text evidence="11">Catalyzes the oxidation of 5,10-methylenetetrahydrofolate to 5,10-methenyltetrahydrofolate and then the hydrolysis of 5,10-methenyltetrahydrofolate to 10-formyltetrahydrofolate.</text>
</comment>
<dbReference type="FunFam" id="3.40.50.720:FF:000094">
    <property type="entry name" value="Bifunctional protein FolD"/>
    <property type="match status" value="1"/>
</dbReference>
<organism evidence="14 15">
    <name type="scientific">Roseburia intestinalis</name>
    <dbReference type="NCBI Taxonomy" id="166486"/>
    <lineage>
        <taxon>Bacteria</taxon>
        <taxon>Bacillati</taxon>
        <taxon>Bacillota</taxon>
        <taxon>Clostridia</taxon>
        <taxon>Lachnospirales</taxon>
        <taxon>Lachnospiraceae</taxon>
        <taxon>Roseburia</taxon>
    </lineage>
</organism>
<evidence type="ECO:0000256" key="11">
    <source>
        <dbReference type="HAMAP-Rule" id="MF_01576"/>
    </source>
</evidence>
<name>A0A414T4H7_9FIRM</name>
<evidence type="ECO:0000256" key="5">
    <source>
        <dbReference type="ARBA" id="ARBA00022801"/>
    </source>
</evidence>
<dbReference type="AlphaFoldDB" id="A0A414T4H7"/>
<evidence type="ECO:0000256" key="1">
    <source>
        <dbReference type="ARBA" id="ARBA00004777"/>
    </source>
</evidence>
<feature type="binding site" evidence="11">
    <location>
        <position position="231"/>
    </location>
    <ligand>
        <name>NADP(+)</name>
        <dbReference type="ChEBI" id="CHEBI:58349"/>
    </ligand>
</feature>
<comment type="catalytic activity">
    <reaction evidence="11">
        <text>(6R)-5,10-methenyltetrahydrofolate + H2O = (6R)-10-formyltetrahydrofolate + H(+)</text>
        <dbReference type="Rhea" id="RHEA:23700"/>
        <dbReference type="ChEBI" id="CHEBI:15377"/>
        <dbReference type="ChEBI" id="CHEBI:15378"/>
        <dbReference type="ChEBI" id="CHEBI:57455"/>
        <dbReference type="ChEBI" id="CHEBI:195366"/>
        <dbReference type="EC" id="3.5.4.9"/>
    </reaction>
</comment>
<feature type="domain" description="Tetrahydrofolate dehydrogenase/cyclohydrolase catalytic" evidence="12">
    <location>
        <begin position="5"/>
        <end position="119"/>
    </location>
</feature>
<dbReference type="GO" id="GO:0005829">
    <property type="term" value="C:cytosol"/>
    <property type="evidence" value="ECO:0007669"/>
    <property type="project" value="TreeGrafter"/>
</dbReference>
<evidence type="ECO:0000259" key="13">
    <source>
        <dbReference type="Pfam" id="PF02882"/>
    </source>
</evidence>
<comment type="pathway">
    <text evidence="1 11">One-carbon metabolism; tetrahydrofolate interconversion.</text>
</comment>
<dbReference type="SUPFAM" id="SSF53223">
    <property type="entry name" value="Aminoacid dehydrogenase-like, N-terminal domain"/>
    <property type="match status" value="1"/>
</dbReference>
<comment type="similarity">
    <text evidence="11">Belongs to the tetrahydrofolate dehydrogenase/cyclohydrolase family.</text>
</comment>
<dbReference type="GO" id="GO:0009086">
    <property type="term" value="P:methionine biosynthetic process"/>
    <property type="evidence" value="ECO:0007669"/>
    <property type="project" value="UniProtKB-KW"/>
</dbReference>
<feature type="domain" description="Tetrahydrofolate dehydrogenase/cyclohydrolase NAD(P)-binding" evidence="13">
    <location>
        <begin position="139"/>
        <end position="279"/>
    </location>
</feature>
<evidence type="ECO:0000313" key="15">
    <source>
        <dbReference type="Proteomes" id="UP000284051"/>
    </source>
</evidence>
<comment type="catalytic activity">
    <reaction evidence="11">
        <text>(6R)-5,10-methylene-5,6,7,8-tetrahydrofolate + NADP(+) = (6R)-5,10-methenyltetrahydrofolate + NADPH</text>
        <dbReference type="Rhea" id="RHEA:22812"/>
        <dbReference type="ChEBI" id="CHEBI:15636"/>
        <dbReference type="ChEBI" id="CHEBI:57455"/>
        <dbReference type="ChEBI" id="CHEBI:57783"/>
        <dbReference type="ChEBI" id="CHEBI:58349"/>
        <dbReference type="EC" id="1.5.1.5"/>
    </reaction>
</comment>
<dbReference type="Pfam" id="PF02882">
    <property type="entry name" value="THF_DHG_CYH_C"/>
    <property type="match status" value="1"/>
</dbReference>
<keyword evidence="9 11" id="KW-0486">Methionine biosynthesis</keyword>
<dbReference type="InterPro" id="IPR036291">
    <property type="entry name" value="NAD(P)-bd_dom_sf"/>
</dbReference>
<evidence type="ECO:0000259" key="12">
    <source>
        <dbReference type="Pfam" id="PF00763"/>
    </source>
</evidence>
<comment type="caution">
    <text evidence="14">The sequence shown here is derived from an EMBL/GenBank/DDBJ whole genome shotgun (WGS) entry which is preliminary data.</text>
</comment>
<evidence type="ECO:0000256" key="2">
    <source>
        <dbReference type="ARBA" id="ARBA00022563"/>
    </source>
</evidence>
<dbReference type="UniPathway" id="UPA00193"/>
<dbReference type="RefSeq" id="WP_118209482.1">
    <property type="nucleotide sequence ID" value="NZ_QRID01000006.1"/>
</dbReference>
<dbReference type="InterPro" id="IPR046346">
    <property type="entry name" value="Aminoacid_DH-like_N_sf"/>
</dbReference>
<keyword evidence="10 11" id="KW-0511">Multifunctional enzyme</keyword>
<comment type="caution">
    <text evidence="11">Lacks conserved residue(s) required for the propagation of feature annotation.</text>
</comment>
<feature type="binding site" evidence="11">
    <location>
        <begin position="165"/>
        <end position="167"/>
    </location>
    <ligand>
        <name>NADP(+)</name>
        <dbReference type="ChEBI" id="CHEBI:58349"/>
    </ligand>
</feature>
<keyword evidence="6 11" id="KW-0521">NADP</keyword>
<evidence type="ECO:0000256" key="9">
    <source>
        <dbReference type="ARBA" id="ARBA00023167"/>
    </source>
</evidence>
<dbReference type="HAMAP" id="MF_01576">
    <property type="entry name" value="THF_DHG_CYH"/>
    <property type="match status" value="1"/>
</dbReference>
<evidence type="ECO:0000256" key="7">
    <source>
        <dbReference type="ARBA" id="ARBA00023002"/>
    </source>
</evidence>
<sequence>MAKLLSGKEVTASLNEEIRKKVETLNAHQITPKLGIIRIGEREDDISYERGATKRCETLGVSYKKFLLPEDASEEMVLNTIAQVNEADDIHGVLLFRPLPRHLDENKIINALAVEKDIDGITDRSMVSVFLGKQTGFAPCTPSACMKILDHYGINCSGKKAVVIGRSPVVGKPAAMMLLQKNATVTICHTKTTDMPSVVKEADIVIVAAGRAGVIDAKYLRAGQTVIDVGINVNEEGKLCGDVNFADAEPVVDAITPVPGGVGSVTTSVLIEHVVDAALLKAGLDIL</sequence>
<proteinExistence type="inferred from homology"/>
<keyword evidence="7 11" id="KW-0560">Oxidoreductase</keyword>
<dbReference type="GO" id="GO:0000105">
    <property type="term" value="P:L-histidine biosynthetic process"/>
    <property type="evidence" value="ECO:0007669"/>
    <property type="project" value="UniProtKB-KW"/>
</dbReference>
<dbReference type="CDD" id="cd01080">
    <property type="entry name" value="NAD_bind_m-THF_DH_Cyclohyd"/>
    <property type="match status" value="1"/>
</dbReference>
<dbReference type="Proteomes" id="UP000284051">
    <property type="component" value="Unassembled WGS sequence"/>
</dbReference>
<evidence type="ECO:0000256" key="6">
    <source>
        <dbReference type="ARBA" id="ARBA00022857"/>
    </source>
</evidence>